<evidence type="ECO:0000256" key="2">
    <source>
        <dbReference type="ARBA" id="ARBA00023239"/>
    </source>
</evidence>
<evidence type="ECO:0000259" key="5">
    <source>
        <dbReference type="Pfam" id="PF01965"/>
    </source>
</evidence>
<dbReference type="Gene3D" id="3.40.50.880">
    <property type="match status" value="1"/>
</dbReference>
<evidence type="ECO:0000256" key="1">
    <source>
        <dbReference type="ARBA" id="ARBA00023016"/>
    </source>
</evidence>
<keyword evidence="2" id="KW-0456">Lyase</keyword>
<dbReference type="CDD" id="cd03141">
    <property type="entry name" value="GATase1_Hsp31_like"/>
    <property type="match status" value="1"/>
</dbReference>
<evidence type="ECO:0000256" key="3">
    <source>
        <dbReference type="ARBA" id="ARBA00038493"/>
    </source>
</evidence>
<dbReference type="SUPFAM" id="SSF52317">
    <property type="entry name" value="Class I glutamine amidotransferase-like"/>
    <property type="match status" value="1"/>
</dbReference>
<protein>
    <submittedName>
        <fullName evidence="6">Peptidase</fullName>
    </submittedName>
</protein>
<accession>A0A6N9HE86</accession>
<sequence>MNKGFFIRVFLLFALFVCTTQSRAAANGDEQAAVARAVGLYLTGSSFNVQADLHKAFYPSARLYLDGPDNAVREMSPQEYAKLFPSEKQSQFNGRIGRLISIDITGQLATAKAEILMPKQGRRYVDVFLLRKVEGEWKIMSKSAVRADGPQHGRKVLFVLSNVAQYPGTKVNAGNNFPEIAYTYDALVKAGYAVDFTSPDGGAVPLEMVITSDPMQRRYVYDSDFMWGLANTRAAADLKAADYVAIVYVGGGSAVVGISENGAIQKLAKQIYEEQGGVIAAICHGTEGISQLKLSDGSFLGQGKVMTSFPDAFINRESAVFKAYPFSAEGSIKRNGGKFVHGPRDGSHVAVDGRLVTGMNWESSIGVANAMIRLLGDKN</sequence>
<proteinExistence type="inferred from homology"/>
<dbReference type="AlphaFoldDB" id="A0A6N9HE86"/>
<dbReference type="InterPro" id="IPR050325">
    <property type="entry name" value="Prot/Nucl_acid_deglycase"/>
</dbReference>
<feature type="signal peptide" evidence="4">
    <location>
        <begin position="1"/>
        <end position="24"/>
    </location>
</feature>
<evidence type="ECO:0000313" key="7">
    <source>
        <dbReference type="Proteomes" id="UP000448575"/>
    </source>
</evidence>
<dbReference type="PANTHER" id="PTHR48094:SF11">
    <property type="entry name" value="GLUTATHIONE-INDEPENDENT GLYOXALASE HSP31-RELATED"/>
    <property type="match status" value="1"/>
</dbReference>
<reference evidence="6 7" key="1">
    <citation type="submission" date="2019-12" db="EMBL/GenBank/DDBJ databases">
        <title>Novel species isolated from a subtropical stream in China.</title>
        <authorList>
            <person name="Lu H."/>
        </authorList>
    </citation>
    <scope>NUCLEOTIDE SEQUENCE [LARGE SCALE GENOMIC DNA]</scope>
    <source>
        <strain evidence="6 7">DS3</strain>
    </source>
</reference>
<dbReference type="InterPro" id="IPR002818">
    <property type="entry name" value="DJ-1/PfpI"/>
</dbReference>
<keyword evidence="4" id="KW-0732">Signal</keyword>
<organism evidence="6 7">
    <name type="scientific">Pseudoduganella guangdongensis</name>
    <dbReference type="NCBI Taxonomy" id="2692179"/>
    <lineage>
        <taxon>Bacteria</taxon>
        <taxon>Pseudomonadati</taxon>
        <taxon>Pseudomonadota</taxon>
        <taxon>Betaproteobacteria</taxon>
        <taxon>Burkholderiales</taxon>
        <taxon>Oxalobacteraceae</taxon>
        <taxon>Telluria group</taxon>
        <taxon>Pseudoduganella</taxon>
    </lineage>
</organism>
<dbReference type="EMBL" id="WWCJ01000003">
    <property type="protein sequence ID" value="MYN01557.1"/>
    <property type="molecule type" value="Genomic_DNA"/>
</dbReference>
<comment type="caution">
    <text evidence="6">The sequence shown here is derived from an EMBL/GenBank/DDBJ whole genome shotgun (WGS) entry which is preliminary data.</text>
</comment>
<dbReference type="GO" id="GO:0005737">
    <property type="term" value="C:cytoplasm"/>
    <property type="evidence" value="ECO:0007669"/>
    <property type="project" value="TreeGrafter"/>
</dbReference>
<dbReference type="SUPFAM" id="SSF54427">
    <property type="entry name" value="NTF2-like"/>
    <property type="match status" value="1"/>
</dbReference>
<evidence type="ECO:0000256" key="4">
    <source>
        <dbReference type="SAM" id="SignalP"/>
    </source>
</evidence>
<dbReference type="Proteomes" id="UP000448575">
    <property type="component" value="Unassembled WGS sequence"/>
</dbReference>
<dbReference type="Pfam" id="PF01965">
    <property type="entry name" value="DJ-1_PfpI"/>
    <property type="match status" value="1"/>
</dbReference>
<dbReference type="Gene3D" id="3.10.450.50">
    <property type="match status" value="1"/>
</dbReference>
<dbReference type="RefSeq" id="WP_161024567.1">
    <property type="nucleotide sequence ID" value="NZ_WWCJ01000003.1"/>
</dbReference>
<feature type="domain" description="DJ-1/PfpI" evidence="5">
    <location>
        <begin position="179"/>
        <end position="372"/>
    </location>
</feature>
<gene>
    <name evidence="6" type="ORF">GTP41_05545</name>
</gene>
<dbReference type="GO" id="GO:0019243">
    <property type="term" value="P:methylglyoxal catabolic process to D-lactate via S-lactoyl-glutathione"/>
    <property type="evidence" value="ECO:0007669"/>
    <property type="project" value="TreeGrafter"/>
</dbReference>
<dbReference type="GO" id="GO:0019172">
    <property type="term" value="F:glyoxalase III activity"/>
    <property type="evidence" value="ECO:0007669"/>
    <property type="project" value="TreeGrafter"/>
</dbReference>
<evidence type="ECO:0000313" key="6">
    <source>
        <dbReference type="EMBL" id="MYN01557.1"/>
    </source>
</evidence>
<dbReference type="PANTHER" id="PTHR48094">
    <property type="entry name" value="PROTEIN/NUCLEIC ACID DEGLYCASE DJ-1-RELATED"/>
    <property type="match status" value="1"/>
</dbReference>
<dbReference type="InterPro" id="IPR029062">
    <property type="entry name" value="Class_I_gatase-like"/>
</dbReference>
<dbReference type="InterPro" id="IPR032710">
    <property type="entry name" value="NTF2-like_dom_sf"/>
</dbReference>
<comment type="similarity">
    <text evidence="3">Belongs to the peptidase C56 family. HSP31-like subfamily.</text>
</comment>
<feature type="chain" id="PRO_5026936883" evidence="4">
    <location>
        <begin position="25"/>
        <end position="379"/>
    </location>
</feature>
<keyword evidence="1" id="KW-0346">Stress response</keyword>
<dbReference type="InterPro" id="IPR039437">
    <property type="entry name" value="FrzH/put_lumazine-bd"/>
</dbReference>
<keyword evidence="7" id="KW-1185">Reference proteome</keyword>
<dbReference type="Pfam" id="PF12893">
    <property type="entry name" value="Lumazine_bd_2"/>
    <property type="match status" value="1"/>
</dbReference>
<name>A0A6N9HE86_9BURK</name>